<dbReference type="Pfam" id="PF04230">
    <property type="entry name" value="PS_pyruv_trans"/>
    <property type="match status" value="1"/>
</dbReference>
<proteinExistence type="predicted"/>
<keyword evidence="2" id="KW-0808">Transferase</keyword>
<name>A0A5C1QK52_9SPIO</name>
<gene>
    <name evidence="2" type="ORF">EXM22_02840</name>
</gene>
<dbReference type="EMBL" id="CP036150">
    <property type="protein sequence ID" value="QEN06974.1"/>
    <property type="molecule type" value="Genomic_DNA"/>
</dbReference>
<dbReference type="Proteomes" id="UP000324209">
    <property type="component" value="Chromosome"/>
</dbReference>
<dbReference type="KEGG" id="ock:EXM22_02840"/>
<evidence type="ECO:0000313" key="3">
    <source>
        <dbReference type="Proteomes" id="UP000324209"/>
    </source>
</evidence>
<dbReference type="OrthoDB" id="430408at2"/>
<dbReference type="GO" id="GO:0016740">
    <property type="term" value="F:transferase activity"/>
    <property type="evidence" value="ECO:0007669"/>
    <property type="project" value="UniProtKB-KW"/>
</dbReference>
<protein>
    <submittedName>
        <fullName evidence="2">Polysaccharide pyruvyl transferase family protein</fullName>
    </submittedName>
</protein>
<dbReference type="AlphaFoldDB" id="A0A5C1QK52"/>
<organism evidence="2 3">
    <name type="scientific">Oceanispirochaeta crateris</name>
    <dbReference type="NCBI Taxonomy" id="2518645"/>
    <lineage>
        <taxon>Bacteria</taxon>
        <taxon>Pseudomonadati</taxon>
        <taxon>Spirochaetota</taxon>
        <taxon>Spirochaetia</taxon>
        <taxon>Spirochaetales</taxon>
        <taxon>Spirochaetaceae</taxon>
        <taxon>Oceanispirochaeta</taxon>
    </lineage>
</organism>
<sequence length="374" mass="44081">MRKIGIYTHWNVPNYGTFLQAYALQKVLENIFKSDDIYQIAYAEKSHLDLYYGIISAARTRSHLFLINPKFYLLAFKSLLRIKEIKRTKKFIMYYKDIKNTGELTNQEFLNTSFDYVFVGSDIIWDFSRTIYKMDKRFFGIGLNTKEVISYAASFGSVKKGIQVPEYVINGLNKMKHVSVRDEKSAKLVKQITGKYGTIVIDPTFLWDFWDDNNIPIRPVDFKYIIVYGSYFTKKNITEVIKYAKEHNLKIICLDSLRDHFNWCDITITQDKLHPFLWCSYLKHAEVVMTCTYHGLIFSLIYKKRIVMNPLPFIMDKASSFIDFLGLTQVLTEEGSFKEKADWDWDYSKIDNRIEELKEKSLSFIQNVIIEDDE</sequence>
<evidence type="ECO:0000259" key="1">
    <source>
        <dbReference type="Pfam" id="PF04230"/>
    </source>
</evidence>
<dbReference type="InterPro" id="IPR007345">
    <property type="entry name" value="Polysacch_pyruvyl_Trfase"/>
</dbReference>
<accession>A0A5C1QK52</accession>
<keyword evidence="3" id="KW-1185">Reference proteome</keyword>
<feature type="domain" description="Polysaccharide pyruvyl transferase" evidence="1">
    <location>
        <begin position="14"/>
        <end position="305"/>
    </location>
</feature>
<reference evidence="2 3" key="1">
    <citation type="submission" date="2019-02" db="EMBL/GenBank/DDBJ databases">
        <title>Complete Genome Sequence and Methylome Analysis of free living Spirochaetas.</title>
        <authorList>
            <person name="Fomenkov A."/>
            <person name="Dubinina G."/>
            <person name="Leshcheva N."/>
            <person name="Mikheeva N."/>
            <person name="Grabovich M."/>
            <person name="Vincze T."/>
            <person name="Roberts R.J."/>
        </authorList>
    </citation>
    <scope>NUCLEOTIDE SEQUENCE [LARGE SCALE GENOMIC DNA]</scope>
    <source>
        <strain evidence="2 3">K2</strain>
    </source>
</reference>
<dbReference type="RefSeq" id="WP_149485056.1">
    <property type="nucleotide sequence ID" value="NZ_CP036150.1"/>
</dbReference>
<evidence type="ECO:0000313" key="2">
    <source>
        <dbReference type="EMBL" id="QEN06974.1"/>
    </source>
</evidence>